<dbReference type="PANTHER" id="PTHR32060:SF30">
    <property type="entry name" value="CARBOXY-TERMINAL PROCESSING PROTEASE CTPA"/>
    <property type="match status" value="1"/>
</dbReference>
<name>A0A1L8RHJ2_9ENTE</name>
<dbReference type="GO" id="GO:0007165">
    <property type="term" value="P:signal transduction"/>
    <property type="evidence" value="ECO:0007669"/>
    <property type="project" value="TreeGrafter"/>
</dbReference>
<evidence type="ECO:0000313" key="3">
    <source>
        <dbReference type="Proteomes" id="UP000181884"/>
    </source>
</evidence>
<dbReference type="GO" id="GO:0006508">
    <property type="term" value="P:proteolysis"/>
    <property type="evidence" value="ECO:0007669"/>
    <property type="project" value="InterPro"/>
</dbReference>
<dbReference type="Proteomes" id="UP000181884">
    <property type="component" value="Unassembled WGS sequence"/>
</dbReference>
<dbReference type="GO" id="GO:0008236">
    <property type="term" value="F:serine-type peptidase activity"/>
    <property type="evidence" value="ECO:0007669"/>
    <property type="project" value="InterPro"/>
</dbReference>
<sequence>MKQIMDLARIYHEAQFLFPYWTDDLLKEWTAAYEQLLATVSQGLTEREFYLELMKLATLLKDGHTQIILPSSLNVNQFSPIKFEMIENELVVTNAQVPYIDLIGQVVQKIEGKPVQQFLAEIKPFIWHETDFFYVNLVARLPFFFPDGLNISVAGEHYLIKMVATPRLAKPLRQGVLRYQHEGLSLYQIEDSIMVKIQHFMSETMVKDFYRHVELLQQADKLIIDVRGNLGGNSGFADELAQAFYPGEFLVERYYYQLTNGETYANGSQIATWPAKMLDEAAQTRFHKELASWRHQAFEEQSETAFYPEFAGKLAEKPVVLLQDAATYSSAENFLMNFIQRSKTVTIGTSTAGSTGQSAWIPLETGGYFQVTAKAVELPAGTIHHNQGLKPEIEISLTIQDVQNGADPILARALKNDTES</sequence>
<dbReference type="Pfam" id="PF03572">
    <property type="entry name" value="Peptidase_S41"/>
    <property type="match status" value="1"/>
</dbReference>
<gene>
    <name evidence="2" type="ORF">RU97_GL000822</name>
</gene>
<dbReference type="AlphaFoldDB" id="A0A1L8RHJ2"/>
<feature type="domain" description="Tail specific protease" evidence="1">
    <location>
        <begin position="194"/>
        <end position="395"/>
    </location>
</feature>
<organism evidence="2 3">
    <name type="scientific">Enterococcus canis</name>
    <dbReference type="NCBI Taxonomy" id="214095"/>
    <lineage>
        <taxon>Bacteria</taxon>
        <taxon>Bacillati</taxon>
        <taxon>Bacillota</taxon>
        <taxon>Bacilli</taxon>
        <taxon>Lactobacillales</taxon>
        <taxon>Enterococcaceae</taxon>
        <taxon>Enterococcus</taxon>
    </lineage>
</organism>
<proteinExistence type="predicted"/>
<comment type="caution">
    <text evidence="2">The sequence shown here is derived from an EMBL/GenBank/DDBJ whole genome shotgun (WGS) entry which is preliminary data.</text>
</comment>
<dbReference type="GO" id="GO:0004175">
    <property type="term" value="F:endopeptidase activity"/>
    <property type="evidence" value="ECO:0007669"/>
    <property type="project" value="TreeGrafter"/>
</dbReference>
<evidence type="ECO:0000313" key="2">
    <source>
        <dbReference type="EMBL" id="OJG19251.1"/>
    </source>
</evidence>
<dbReference type="Gene3D" id="3.90.226.10">
    <property type="entry name" value="2-enoyl-CoA Hydratase, Chain A, domain 1"/>
    <property type="match status" value="1"/>
</dbReference>
<dbReference type="EMBL" id="JXKH01000002">
    <property type="protein sequence ID" value="OJG19251.1"/>
    <property type="molecule type" value="Genomic_DNA"/>
</dbReference>
<dbReference type="STRING" id="214095.RU97_GL000822"/>
<reference evidence="2 3" key="1">
    <citation type="submission" date="2014-12" db="EMBL/GenBank/DDBJ databases">
        <title>Draft genome sequences of 29 type strains of Enterococci.</title>
        <authorList>
            <person name="Zhong Z."/>
            <person name="Sun Z."/>
            <person name="Liu W."/>
            <person name="Zhang W."/>
            <person name="Zhang H."/>
        </authorList>
    </citation>
    <scope>NUCLEOTIDE SEQUENCE [LARGE SCALE GENOMIC DNA]</scope>
    <source>
        <strain evidence="2 3">DSM 17029</strain>
    </source>
</reference>
<dbReference type="InterPro" id="IPR005151">
    <property type="entry name" value="Tail-specific_protease"/>
</dbReference>
<dbReference type="GO" id="GO:0030288">
    <property type="term" value="C:outer membrane-bounded periplasmic space"/>
    <property type="evidence" value="ECO:0007669"/>
    <property type="project" value="TreeGrafter"/>
</dbReference>
<dbReference type="RefSeq" id="WP_067389562.1">
    <property type="nucleotide sequence ID" value="NZ_JXKH01000002.1"/>
</dbReference>
<dbReference type="InterPro" id="IPR029045">
    <property type="entry name" value="ClpP/crotonase-like_dom_sf"/>
</dbReference>
<dbReference type="PANTHER" id="PTHR32060">
    <property type="entry name" value="TAIL-SPECIFIC PROTEASE"/>
    <property type="match status" value="1"/>
</dbReference>
<keyword evidence="3" id="KW-1185">Reference proteome</keyword>
<protein>
    <recommendedName>
        <fullName evidence="1">Tail specific protease domain-containing protein</fullName>
    </recommendedName>
</protein>
<evidence type="ECO:0000259" key="1">
    <source>
        <dbReference type="Pfam" id="PF03572"/>
    </source>
</evidence>
<dbReference type="SUPFAM" id="SSF52096">
    <property type="entry name" value="ClpP/crotonase"/>
    <property type="match status" value="1"/>
</dbReference>
<accession>A0A1L8RHJ2</accession>